<dbReference type="STRING" id="93625.A0A409XB06"/>
<name>A0A409XB06_PSICY</name>
<comment type="caution">
    <text evidence="1">The sequence shown here is derived from an EMBL/GenBank/DDBJ whole genome shotgun (WGS) entry which is preliminary data.</text>
</comment>
<dbReference type="EMBL" id="NHYD01002181">
    <property type="protein sequence ID" value="PPQ87983.1"/>
    <property type="molecule type" value="Genomic_DNA"/>
</dbReference>
<reference evidence="1 2" key="1">
    <citation type="journal article" date="2018" name="Evol. Lett.">
        <title>Horizontal gene cluster transfer increased hallucinogenic mushroom diversity.</title>
        <authorList>
            <person name="Reynolds H.T."/>
            <person name="Vijayakumar V."/>
            <person name="Gluck-Thaler E."/>
            <person name="Korotkin H.B."/>
            <person name="Matheny P.B."/>
            <person name="Slot J.C."/>
        </authorList>
    </citation>
    <scope>NUCLEOTIDE SEQUENCE [LARGE SCALE GENOMIC DNA]</scope>
    <source>
        <strain evidence="1 2">2631</strain>
    </source>
</reference>
<dbReference type="InParanoid" id="A0A409XB06"/>
<evidence type="ECO:0000313" key="1">
    <source>
        <dbReference type="EMBL" id="PPQ87983.1"/>
    </source>
</evidence>
<proteinExistence type="predicted"/>
<organism evidence="1 2">
    <name type="scientific">Psilocybe cyanescens</name>
    <dbReference type="NCBI Taxonomy" id="93625"/>
    <lineage>
        <taxon>Eukaryota</taxon>
        <taxon>Fungi</taxon>
        <taxon>Dikarya</taxon>
        <taxon>Basidiomycota</taxon>
        <taxon>Agaricomycotina</taxon>
        <taxon>Agaricomycetes</taxon>
        <taxon>Agaricomycetidae</taxon>
        <taxon>Agaricales</taxon>
        <taxon>Agaricineae</taxon>
        <taxon>Strophariaceae</taxon>
        <taxon>Psilocybe</taxon>
    </lineage>
</organism>
<dbReference type="AlphaFoldDB" id="A0A409XB06"/>
<evidence type="ECO:0000313" key="2">
    <source>
        <dbReference type="Proteomes" id="UP000283269"/>
    </source>
</evidence>
<keyword evidence="2" id="KW-1185">Reference proteome</keyword>
<gene>
    <name evidence="1" type="ORF">CVT25_001062</name>
</gene>
<accession>A0A409XB06</accession>
<dbReference type="Proteomes" id="UP000283269">
    <property type="component" value="Unassembled WGS sequence"/>
</dbReference>
<sequence length="535" mass="58826">MMHYASPGVRNVARKGSNVLIHGHSGPGVGTSNGQTSRPIHLFSILDSLHPPHLPLMPTLVRNPSHRLFSASKNILQKFFSHLTAPGLRAPVHFSGQIPRASTRSLHNAIRGTTIQSSLSLPARHALRTNALQRQANTFLPCAPNPAPPRFGGVTQVGLGTARNFSSARPIFQHLAENVPVAGRALYEIDWDVEMRKEHERMRLRARNEGKKVRKTKEMIKPTQKVEKFQPLTDSNDKVSTEDVDHYFAPCPTAAVTTYLLIPLAPTPTLRAPLPANPTTLPTSAGWEPTLLPPLSYLGNVHRSHSTHALRVSTLFTRLDQANVWSRGGVHCAAYSQGQAHRRLNLKPGGMESDEGVCTILRVEFVGWTQAEVRSVIGESGSGWCILEEVAQDGELNDDDAMSDMDSLSSGLYEDETAFTPHFTTDIELDNSLDIAQSFILPTIDVSSTSIYRSRSLESVLSSLPSEMESDPWVDEYSASSRSSSYSDLADLIVDPPSSNGWFDAAPVFGPGVYSQQGRRHWNGEEIEPQEGMFY</sequence>
<protein>
    <submittedName>
        <fullName evidence="1">Uncharacterized protein</fullName>
    </submittedName>
</protein>
<dbReference type="OrthoDB" id="2585251at2759"/>